<feature type="transmembrane region" description="Helical" evidence="14">
    <location>
        <begin position="46"/>
        <end position="67"/>
    </location>
</feature>
<evidence type="ECO:0000256" key="14">
    <source>
        <dbReference type="PIRNR" id="PIRNR006404"/>
    </source>
</evidence>
<evidence type="ECO:0000256" key="13">
    <source>
        <dbReference type="ARBA" id="ARBA00023136"/>
    </source>
</evidence>
<evidence type="ECO:0000256" key="10">
    <source>
        <dbReference type="ARBA" id="ARBA00022989"/>
    </source>
</evidence>
<sequence>MTATIHLGHLRGVEIGLHWSVLGIVLLLLFGLGAGLLPAAYPGYSLVAYAVGAFLITCLFLGSLLAHEVSHAVVALREGMRVDGITLWLLGGVARLSGDVKTAGADFRIAGVGPLVSLVLALAFGALALLFASVRLPALVVGGASYLAFINGVLAVFNLVPAAPLDGGRVLRAALWAWSGDRLKATVWSARAGRVFGMALVVLGVLQLFTRTVGGLWWIFIGLFVVAIAGAEERQAQLIASLGGLRVRDVMTPDPDTAGSRERVAEFAHRAALGWPHATYPLKDASNGVIGLVTLTRIREVDPAERSGTTLARIACPLDEVPTATSDEPLVDLLARMNGCAEGRALVFENGALVGIVSPSDIARAAAWHGLALQSPTGGADLVNTPSPWGTPTR</sequence>
<dbReference type="InterPro" id="IPR008915">
    <property type="entry name" value="Peptidase_M50"/>
</dbReference>
<dbReference type="SUPFAM" id="SSF54631">
    <property type="entry name" value="CBS-domain pair"/>
    <property type="match status" value="1"/>
</dbReference>
<keyword evidence="5 14" id="KW-0812">Transmembrane</keyword>
<dbReference type="GO" id="GO:0046872">
    <property type="term" value="F:metal ion binding"/>
    <property type="evidence" value="ECO:0007669"/>
    <property type="project" value="UniProtKB-UniRule"/>
</dbReference>
<keyword evidence="6 14" id="KW-0479">Metal-binding</keyword>
<feature type="transmembrane region" description="Helical" evidence="14">
    <location>
        <begin position="109"/>
        <end position="132"/>
    </location>
</feature>
<evidence type="ECO:0000256" key="11">
    <source>
        <dbReference type="ARBA" id="ARBA00023049"/>
    </source>
</evidence>
<evidence type="ECO:0000256" key="3">
    <source>
        <dbReference type="ARBA" id="ARBA00022475"/>
    </source>
</evidence>
<dbReference type="InterPro" id="IPR016483">
    <property type="entry name" value="UCP006404_Pept_M50_CBS"/>
</dbReference>
<proteinExistence type="inferred from homology"/>
<keyword evidence="10 14" id="KW-1133">Transmembrane helix</keyword>
<dbReference type="PANTHER" id="PTHR39188:SF3">
    <property type="entry name" value="STAGE IV SPORULATION PROTEIN FB"/>
    <property type="match status" value="1"/>
</dbReference>
<feature type="active site" evidence="15">
    <location>
        <position position="68"/>
    </location>
</feature>
<evidence type="ECO:0000256" key="15">
    <source>
        <dbReference type="PIRSR" id="PIRSR006404-1"/>
    </source>
</evidence>
<keyword evidence="11 14" id="KW-0482">Metalloprotease</keyword>
<reference evidence="19 20" key="1">
    <citation type="submission" date="2019-03" db="EMBL/GenBank/DDBJ databases">
        <title>Draft genome sequences of novel Actinobacteria.</title>
        <authorList>
            <person name="Sahin N."/>
            <person name="Ay H."/>
            <person name="Saygin H."/>
        </authorList>
    </citation>
    <scope>NUCLEOTIDE SEQUENCE [LARGE SCALE GENOMIC DNA]</scope>
    <source>
        <strain evidence="19 20">7K502</strain>
    </source>
</reference>
<keyword evidence="7" id="KW-0677">Repeat</keyword>
<dbReference type="GO" id="GO:0008237">
    <property type="term" value="F:metallopeptidase activity"/>
    <property type="evidence" value="ECO:0007669"/>
    <property type="project" value="UniProtKB-UniRule"/>
</dbReference>
<comment type="subcellular location">
    <subcellularLocation>
        <location evidence="1 14">Cell membrane</location>
        <topology evidence="1 14">Multi-pass membrane protein</topology>
    </subcellularLocation>
</comment>
<evidence type="ECO:0000259" key="18">
    <source>
        <dbReference type="PROSITE" id="PS51371"/>
    </source>
</evidence>
<comment type="similarity">
    <text evidence="2 14">Belongs to the peptidase M50B family.</text>
</comment>
<dbReference type="CDD" id="cd06164">
    <property type="entry name" value="S2P-M50_SpoIVFB_CBS"/>
    <property type="match status" value="1"/>
</dbReference>
<evidence type="ECO:0000256" key="16">
    <source>
        <dbReference type="PIRSR" id="PIRSR006404-2"/>
    </source>
</evidence>
<keyword evidence="3 14" id="KW-1003">Cell membrane</keyword>
<dbReference type="GO" id="GO:0005886">
    <property type="term" value="C:plasma membrane"/>
    <property type="evidence" value="ECO:0007669"/>
    <property type="project" value="UniProtKB-SubCell"/>
</dbReference>
<dbReference type="PROSITE" id="PS51371">
    <property type="entry name" value="CBS"/>
    <property type="match status" value="1"/>
</dbReference>
<evidence type="ECO:0000256" key="9">
    <source>
        <dbReference type="ARBA" id="ARBA00022833"/>
    </source>
</evidence>
<dbReference type="RefSeq" id="WP_132481628.1">
    <property type="nucleotide sequence ID" value="NZ_SMKW01000004.1"/>
</dbReference>
<feature type="binding site" evidence="16">
    <location>
        <position position="166"/>
    </location>
    <ligand>
        <name>Zn(2+)</name>
        <dbReference type="ChEBI" id="CHEBI:29105"/>
        <note>catalytic</note>
    </ligand>
</feature>
<evidence type="ECO:0000256" key="12">
    <source>
        <dbReference type="ARBA" id="ARBA00023122"/>
    </source>
</evidence>
<dbReference type="AlphaFoldDB" id="A0A4R4ZB26"/>
<evidence type="ECO:0000256" key="17">
    <source>
        <dbReference type="PROSITE-ProRule" id="PRU00703"/>
    </source>
</evidence>
<dbReference type="OrthoDB" id="9781963at2"/>
<keyword evidence="13 14" id="KW-0472">Membrane</keyword>
<dbReference type="Gene3D" id="3.10.580.10">
    <property type="entry name" value="CBS-domain"/>
    <property type="match status" value="1"/>
</dbReference>
<protein>
    <recommendedName>
        <fullName evidence="14">Zinc metalloprotease</fullName>
    </recommendedName>
</protein>
<evidence type="ECO:0000256" key="2">
    <source>
        <dbReference type="ARBA" id="ARBA00007931"/>
    </source>
</evidence>
<comment type="caution">
    <text evidence="19">The sequence shown here is derived from an EMBL/GenBank/DDBJ whole genome shotgun (WGS) entry which is preliminary data.</text>
</comment>
<evidence type="ECO:0000313" key="19">
    <source>
        <dbReference type="EMBL" id="TDD55226.1"/>
    </source>
</evidence>
<dbReference type="InterPro" id="IPR046342">
    <property type="entry name" value="CBS_dom_sf"/>
</dbReference>
<dbReference type="Proteomes" id="UP000294947">
    <property type="component" value="Unassembled WGS sequence"/>
</dbReference>
<feature type="transmembrane region" description="Helical" evidence="14">
    <location>
        <begin position="192"/>
        <end position="209"/>
    </location>
</feature>
<dbReference type="PANTHER" id="PTHR39188">
    <property type="entry name" value="MEMBRANE-ASSOCIATED ZINC METALLOPROTEASE M50B"/>
    <property type="match status" value="1"/>
</dbReference>
<gene>
    <name evidence="19" type="ORF">E1288_05340</name>
</gene>
<keyword evidence="8 14" id="KW-0378">Hydrolase</keyword>
<feature type="binding site" evidence="16">
    <location>
        <position position="71"/>
    </location>
    <ligand>
        <name>Zn(2+)</name>
        <dbReference type="ChEBI" id="CHEBI:29105"/>
        <note>catalytic</note>
    </ligand>
</feature>
<feature type="transmembrane region" description="Helical" evidence="14">
    <location>
        <begin position="215"/>
        <end position="231"/>
    </location>
</feature>
<keyword evidence="12 17" id="KW-0129">CBS domain</keyword>
<dbReference type="Pfam" id="PF00571">
    <property type="entry name" value="CBS"/>
    <property type="match status" value="1"/>
</dbReference>
<evidence type="ECO:0000313" key="20">
    <source>
        <dbReference type="Proteomes" id="UP000294947"/>
    </source>
</evidence>
<comment type="cofactor">
    <cofactor evidence="14 16">
        <name>Zn(2+)</name>
        <dbReference type="ChEBI" id="CHEBI:29105"/>
    </cofactor>
    <text evidence="14 16">Binds 1 zinc ion per subunit.</text>
</comment>
<name>A0A4R4ZB26_9PSEU</name>
<dbReference type="InterPro" id="IPR000644">
    <property type="entry name" value="CBS_dom"/>
</dbReference>
<dbReference type="GO" id="GO:0006508">
    <property type="term" value="P:proteolysis"/>
    <property type="evidence" value="ECO:0007669"/>
    <property type="project" value="UniProtKB-KW"/>
</dbReference>
<evidence type="ECO:0000256" key="4">
    <source>
        <dbReference type="ARBA" id="ARBA00022670"/>
    </source>
</evidence>
<evidence type="ECO:0000256" key="5">
    <source>
        <dbReference type="ARBA" id="ARBA00022692"/>
    </source>
</evidence>
<feature type="binding site" evidence="16">
    <location>
        <position position="67"/>
    </location>
    <ligand>
        <name>Zn(2+)</name>
        <dbReference type="ChEBI" id="CHEBI:29105"/>
        <note>catalytic</note>
    </ligand>
</feature>
<keyword evidence="20" id="KW-1185">Reference proteome</keyword>
<evidence type="ECO:0000256" key="7">
    <source>
        <dbReference type="ARBA" id="ARBA00022737"/>
    </source>
</evidence>
<dbReference type="Pfam" id="PF02163">
    <property type="entry name" value="Peptidase_M50"/>
    <property type="match status" value="2"/>
</dbReference>
<keyword evidence="9 14" id="KW-0862">Zinc</keyword>
<organism evidence="19 20">
    <name type="scientific">Saccharopolyspora elongata</name>
    <dbReference type="NCBI Taxonomy" id="2530387"/>
    <lineage>
        <taxon>Bacteria</taxon>
        <taxon>Bacillati</taxon>
        <taxon>Actinomycetota</taxon>
        <taxon>Actinomycetes</taxon>
        <taxon>Pseudonocardiales</taxon>
        <taxon>Pseudonocardiaceae</taxon>
        <taxon>Saccharopolyspora</taxon>
    </lineage>
</organism>
<evidence type="ECO:0000256" key="1">
    <source>
        <dbReference type="ARBA" id="ARBA00004651"/>
    </source>
</evidence>
<feature type="transmembrane region" description="Helical" evidence="14">
    <location>
        <begin position="138"/>
        <end position="160"/>
    </location>
</feature>
<evidence type="ECO:0000256" key="8">
    <source>
        <dbReference type="ARBA" id="ARBA00022801"/>
    </source>
</evidence>
<accession>A0A4R4ZB26</accession>
<evidence type="ECO:0000256" key="6">
    <source>
        <dbReference type="ARBA" id="ARBA00022723"/>
    </source>
</evidence>
<feature type="transmembrane region" description="Helical" evidence="14">
    <location>
        <begin position="17"/>
        <end position="39"/>
    </location>
</feature>
<dbReference type="PIRSF" id="PIRSF006404">
    <property type="entry name" value="UCP006404_Pept_M50_CBS"/>
    <property type="match status" value="1"/>
</dbReference>
<feature type="domain" description="CBS" evidence="18">
    <location>
        <begin position="315"/>
        <end position="373"/>
    </location>
</feature>
<dbReference type="EMBL" id="SMKW01000004">
    <property type="protein sequence ID" value="TDD55226.1"/>
    <property type="molecule type" value="Genomic_DNA"/>
</dbReference>
<keyword evidence="4 14" id="KW-0645">Protease</keyword>